<proteinExistence type="predicted"/>
<keyword evidence="1" id="KW-0175">Coiled coil</keyword>
<dbReference type="AlphaFoldDB" id="A0A0S1SWC1"/>
<name>A0A0S1SWC1_9BACT</name>
<evidence type="ECO:0000256" key="2">
    <source>
        <dbReference type="SAM" id="Phobius"/>
    </source>
</evidence>
<evidence type="ECO:0000313" key="4">
    <source>
        <dbReference type="Proteomes" id="UP000069135"/>
    </source>
</evidence>
<dbReference type="EMBL" id="CP013065">
    <property type="protein sequence ID" value="ALM13689.1"/>
    <property type="molecule type" value="Genomic_DNA"/>
</dbReference>
<reference evidence="4" key="1">
    <citation type="submission" date="2015-10" db="EMBL/GenBank/DDBJ databases">
        <title>Analysis of five complete genome sequences for members of the class Peribacteria in the recently recognized Peregrinibacteria bacterial phylum.</title>
        <authorList>
            <person name="Anantharaman K."/>
            <person name="Brown C.T."/>
            <person name="Burstein D."/>
            <person name="Castelle C.J."/>
            <person name="Probst A.J."/>
            <person name="Thomas B.C."/>
            <person name="Williams K.H."/>
            <person name="Banfield J.F."/>
        </authorList>
    </citation>
    <scope>NUCLEOTIDE SEQUENCE [LARGE SCALE GENOMIC DNA]</scope>
</reference>
<keyword evidence="2" id="KW-0812">Transmembrane</keyword>
<keyword evidence="2" id="KW-0472">Membrane</keyword>
<evidence type="ECO:0000256" key="1">
    <source>
        <dbReference type="SAM" id="Coils"/>
    </source>
</evidence>
<evidence type="ECO:0000313" key="3">
    <source>
        <dbReference type="EMBL" id="ALM13689.1"/>
    </source>
</evidence>
<keyword evidence="2" id="KW-1133">Transmembrane helix</keyword>
<sequence length="649" mass="71161">MDVTVQTGMTKSTKGVSLVALSFVSSQKEQVCLLLETEADASEAKTVEKECVAVVEHALLETDGGAAERLDGTLKELNGLLKGLILSKAIDGIHAIVAIVDRDLTLHVSHAGSAEAYIIRAGAASQITEYTRGKPVPAFVHIASGRVEARDTVVFSTQRLLRAVTPAQLAQHAQHGDQLLDELVNTLESEREHAALAVMHASGGQMKIGETSGRSVARALPARRDRRGRSWGAMAAVAKIGERGKEFLSLDIFRRGWEKLSGWTAGFLVDLKHPQRKRRAHLLIVAGALAIFIVLWVIVNLSASTERGKTKAELTQLMEQIDQEIRTSENRQLSGDIDGANLVLDRAQEEAEQIMNNESGLYRREALDLLDRIRTKKEEINHIVRLSPRLVVNATAKSASITLIGMVGLTDGEFVLYDQQNHYRALLNAIDDPQKISAQETITDAAGFARYQTVIFQTAANSIIETIGGQPTTMKTEDPAGWISGTDIKTYLRFLYLLSPENNQIYKYERLSNRYGAPTEYNVNGKLEGAIDMAVDGAIFILKRGGEVVKLFRGEVQPFAIRHAPEEKILATATKVFKVPGGNLYFLDPTGARVIVATDGGTMGESSYKMQYVLEGDQIGTLKDLFVDADEAHLYVLDEKRLHVVDLAK</sequence>
<feature type="transmembrane region" description="Helical" evidence="2">
    <location>
        <begin position="280"/>
        <end position="299"/>
    </location>
</feature>
<accession>A0A0S1SJB1</accession>
<feature type="coiled-coil region" evidence="1">
    <location>
        <begin position="311"/>
        <end position="364"/>
    </location>
</feature>
<gene>
    <name evidence="3" type="ORF">PeribacterD1_1025</name>
</gene>
<reference evidence="3 4" key="2">
    <citation type="journal article" date="2016" name="PeerJ">
        <title>Analysis of five complete genome sequences for members of the class Peribacteria in the recently recognized Peregrinibacteria bacterial phylum.</title>
        <authorList>
            <person name="Anantharaman K."/>
            <person name="Brown C.T."/>
            <person name="Burstein D."/>
            <person name="Castelle C.J."/>
            <person name="Probst A.J."/>
            <person name="Thomas B.C."/>
            <person name="Williams K.H."/>
            <person name="Banfield J.F."/>
        </authorList>
    </citation>
    <scope>NUCLEOTIDE SEQUENCE [LARGE SCALE GENOMIC DNA]</scope>
    <source>
        <strain evidence="3">RIFOXYD1_FULL_PER-ii_59_16</strain>
    </source>
</reference>
<accession>A0A0S1SP37</accession>
<dbReference type="Proteomes" id="UP000069135">
    <property type="component" value="Chromosome"/>
</dbReference>
<accession>A0A0S1ST66</accession>
<accession>A0A0S1SM55</accession>
<organism evidence="3 4">
    <name type="scientific">Candidatus Peribacter riflensis</name>
    <dbReference type="NCBI Taxonomy" id="1735162"/>
    <lineage>
        <taxon>Bacteria</taxon>
        <taxon>Candidatus Peregrinibacteriota</taxon>
        <taxon>Candidatus Peribacteria</taxon>
        <taxon>Candidatus Peribacterales</taxon>
        <taxon>Candidatus Peribacteraceae</taxon>
        <taxon>Candidatus Peribacter</taxon>
    </lineage>
</organism>
<evidence type="ECO:0008006" key="5">
    <source>
        <dbReference type="Google" id="ProtNLM"/>
    </source>
</evidence>
<dbReference type="KEGG" id="prf:PeribacterA2_1025"/>
<accession>A0A0S1SWC1</accession>
<dbReference type="STRING" id="1735162.PeribacterB2_1027"/>
<protein>
    <recommendedName>
        <fullName evidence="5">PPM-type phosphatase domain-containing protein</fullName>
    </recommendedName>
</protein>